<feature type="region of interest" description="Disordered" evidence="1">
    <location>
        <begin position="15"/>
        <end position="56"/>
    </location>
</feature>
<feature type="compositionally biased region" description="Basic and acidic residues" evidence="1">
    <location>
        <begin position="24"/>
        <end position="33"/>
    </location>
</feature>
<keyword evidence="3" id="KW-1185">Reference proteome</keyword>
<sequence length="56" mass="5615">MAGVKTWNLRTRRGAAVAAGESGKGLKIDEKKPNGSPLRNVNGGGKLRGGGGGSPK</sequence>
<accession>A0A392VFZ4</accession>
<feature type="compositionally biased region" description="Gly residues" evidence="1">
    <location>
        <begin position="42"/>
        <end position="56"/>
    </location>
</feature>
<proteinExistence type="predicted"/>
<protein>
    <submittedName>
        <fullName evidence="2">Uncharacterized protein</fullName>
    </submittedName>
</protein>
<evidence type="ECO:0000256" key="1">
    <source>
        <dbReference type="SAM" id="MobiDB-lite"/>
    </source>
</evidence>
<organism evidence="2 3">
    <name type="scientific">Trifolium medium</name>
    <dbReference type="NCBI Taxonomy" id="97028"/>
    <lineage>
        <taxon>Eukaryota</taxon>
        <taxon>Viridiplantae</taxon>
        <taxon>Streptophyta</taxon>
        <taxon>Embryophyta</taxon>
        <taxon>Tracheophyta</taxon>
        <taxon>Spermatophyta</taxon>
        <taxon>Magnoliopsida</taxon>
        <taxon>eudicotyledons</taxon>
        <taxon>Gunneridae</taxon>
        <taxon>Pentapetalae</taxon>
        <taxon>rosids</taxon>
        <taxon>fabids</taxon>
        <taxon>Fabales</taxon>
        <taxon>Fabaceae</taxon>
        <taxon>Papilionoideae</taxon>
        <taxon>50 kb inversion clade</taxon>
        <taxon>NPAAA clade</taxon>
        <taxon>Hologalegina</taxon>
        <taxon>IRL clade</taxon>
        <taxon>Trifolieae</taxon>
        <taxon>Trifolium</taxon>
    </lineage>
</organism>
<name>A0A392VFZ4_9FABA</name>
<dbReference type="AlphaFoldDB" id="A0A392VFZ4"/>
<comment type="caution">
    <text evidence="2">The sequence shown here is derived from an EMBL/GenBank/DDBJ whole genome shotgun (WGS) entry which is preliminary data.</text>
</comment>
<dbReference type="Proteomes" id="UP000265520">
    <property type="component" value="Unassembled WGS sequence"/>
</dbReference>
<dbReference type="EMBL" id="LXQA011138444">
    <property type="protein sequence ID" value="MCI86362.1"/>
    <property type="molecule type" value="Genomic_DNA"/>
</dbReference>
<evidence type="ECO:0000313" key="2">
    <source>
        <dbReference type="EMBL" id="MCI86362.1"/>
    </source>
</evidence>
<reference evidence="2 3" key="1">
    <citation type="journal article" date="2018" name="Front. Plant Sci.">
        <title>Red Clover (Trifolium pratense) and Zigzag Clover (T. medium) - A Picture of Genomic Similarities and Differences.</title>
        <authorList>
            <person name="Dluhosova J."/>
            <person name="Istvanek J."/>
            <person name="Nedelnik J."/>
            <person name="Repkova J."/>
        </authorList>
    </citation>
    <scope>NUCLEOTIDE SEQUENCE [LARGE SCALE GENOMIC DNA]</scope>
    <source>
        <strain evidence="3">cv. 10/8</strain>
        <tissue evidence="2">Leaf</tissue>
    </source>
</reference>
<feature type="non-terminal residue" evidence="2">
    <location>
        <position position="56"/>
    </location>
</feature>
<evidence type="ECO:0000313" key="3">
    <source>
        <dbReference type="Proteomes" id="UP000265520"/>
    </source>
</evidence>